<keyword evidence="3" id="KW-1185">Reference proteome</keyword>
<feature type="domain" description="BTB" evidence="1">
    <location>
        <begin position="20"/>
        <end position="91"/>
    </location>
</feature>
<sequence>MSSPVTAVRAKAPLVGSTTSQGIVVVQIGPDREKHQVHKVLLMHHSEYFRKALVGSWKEATEQVVKLEDVESSTFRIFVHWIYTQELPRDQDGWADLSVVPPSNDYWMDYLMSELVKAYVFGDRFLAPEFCRAVNNASVKHTPLGSSFFDEDGCFSIDYAFKNIRPSSVLLQHLVDMYCTVWREDADVFDESAFDKLPNSFIRRVIQRLKNDDHRPKKKCCYLEHASEQEKENCLALHINYDKNVDIAYFQ</sequence>
<dbReference type="PANTHER" id="PTHR47843:SF2">
    <property type="entry name" value="BTB DOMAIN-CONTAINING PROTEIN"/>
    <property type="match status" value="1"/>
</dbReference>
<dbReference type="KEGG" id="pno:SNOG_05378"/>
<dbReference type="InterPro" id="IPR011333">
    <property type="entry name" value="SKP1/BTB/POZ_sf"/>
</dbReference>
<dbReference type="AlphaFoldDB" id="A0A7U2FBU7"/>
<accession>A0A7U2FBU7</accession>
<dbReference type="PROSITE" id="PS50097">
    <property type="entry name" value="BTB"/>
    <property type="match status" value="1"/>
</dbReference>
<dbReference type="CDD" id="cd18186">
    <property type="entry name" value="BTB_POZ_ZBTB_KLHL-like"/>
    <property type="match status" value="1"/>
</dbReference>
<protein>
    <recommendedName>
        <fullName evidence="1">BTB domain-containing protein</fullName>
    </recommendedName>
</protein>
<dbReference type="Pfam" id="PF00651">
    <property type="entry name" value="BTB"/>
    <property type="match status" value="1"/>
</dbReference>
<dbReference type="PANTHER" id="PTHR47843">
    <property type="entry name" value="BTB DOMAIN-CONTAINING PROTEIN-RELATED"/>
    <property type="match status" value="1"/>
</dbReference>
<dbReference type="RefSeq" id="XP_001795783.1">
    <property type="nucleotide sequence ID" value="XM_001795731.1"/>
</dbReference>
<dbReference type="VEuPathDB" id="FungiDB:JI435_053780"/>
<dbReference type="Gene3D" id="3.30.710.10">
    <property type="entry name" value="Potassium Channel Kv1.1, Chain A"/>
    <property type="match status" value="1"/>
</dbReference>
<evidence type="ECO:0000313" key="3">
    <source>
        <dbReference type="Proteomes" id="UP000663193"/>
    </source>
</evidence>
<dbReference type="SUPFAM" id="SSF54695">
    <property type="entry name" value="POZ domain"/>
    <property type="match status" value="1"/>
</dbReference>
<proteinExistence type="predicted"/>
<reference evidence="3" key="1">
    <citation type="journal article" date="2021" name="BMC Genomics">
        <title>Chromosome-level genome assembly and manually-curated proteome of model necrotroph Parastagonospora nodorum Sn15 reveals a genome-wide trove of candidate effector homologs, and redundancy of virulence-related functions within an accessory chromosome.</title>
        <authorList>
            <person name="Bertazzoni S."/>
            <person name="Jones D.A.B."/>
            <person name="Phan H.T."/>
            <person name="Tan K.-C."/>
            <person name="Hane J.K."/>
        </authorList>
    </citation>
    <scope>NUCLEOTIDE SEQUENCE [LARGE SCALE GENOMIC DNA]</scope>
    <source>
        <strain evidence="3">SN15 / ATCC MYA-4574 / FGSC 10173)</strain>
    </source>
</reference>
<dbReference type="SMART" id="SM00225">
    <property type="entry name" value="BTB"/>
    <property type="match status" value="1"/>
</dbReference>
<organism evidence="2 3">
    <name type="scientific">Phaeosphaeria nodorum (strain SN15 / ATCC MYA-4574 / FGSC 10173)</name>
    <name type="common">Glume blotch fungus</name>
    <name type="synonym">Parastagonospora nodorum</name>
    <dbReference type="NCBI Taxonomy" id="321614"/>
    <lineage>
        <taxon>Eukaryota</taxon>
        <taxon>Fungi</taxon>
        <taxon>Dikarya</taxon>
        <taxon>Ascomycota</taxon>
        <taxon>Pezizomycotina</taxon>
        <taxon>Dothideomycetes</taxon>
        <taxon>Pleosporomycetidae</taxon>
        <taxon>Pleosporales</taxon>
        <taxon>Pleosporineae</taxon>
        <taxon>Phaeosphaeriaceae</taxon>
        <taxon>Parastagonospora</taxon>
    </lineage>
</organism>
<evidence type="ECO:0000313" key="2">
    <source>
        <dbReference type="EMBL" id="QRD02417.1"/>
    </source>
</evidence>
<gene>
    <name evidence="2" type="ORF">JI435_053780</name>
</gene>
<dbReference type="EMBL" id="CP069035">
    <property type="protein sequence ID" value="QRD02417.1"/>
    <property type="molecule type" value="Genomic_DNA"/>
</dbReference>
<dbReference type="InterPro" id="IPR000210">
    <property type="entry name" value="BTB/POZ_dom"/>
</dbReference>
<name>A0A7U2FBU7_PHANO</name>
<dbReference type="Proteomes" id="UP000663193">
    <property type="component" value="Chromosome 13"/>
</dbReference>
<dbReference type="OrthoDB" id="194443at2759"/>
<evidence type="ECO:0000259" key="1">
    <source>
        <dbReference type="PROSITE" id="PS50097"/>
    </source>
</evidence>